<dbReference type="AlphaFoldDB" id="A0A7H1MZ19"/>
<evidence type="ECO:0000313" key="2">
    <source>
        <dbReference type="EMBL" id="QNT68705.1"/>
    </source>
</evidence>
<dbReference type="Gene3D" id="3.90.190.10">
    <property type="entry name" value="Protein tyrosine phosphatase superfamily"/>
    <property type="match status" value="1"/>
</dbReference>
<sequence length="200" mass="22161">MTHSPLLPYRLTICGLYELDLHAAADVGCVVSILDPDFPDPVAFHRYPPHRRILYRFDDVVRDRAGVVAPAVANVHAILDLGREMASEPVEHVLIHCHAGVSRSTAAAIILMVQDNPGREAEAFAELSRIRPRSWPNALMLTLADAILARDGALTEHLREHQRRVVRSHPDLADLLIGSERAHEVLDLMGEASHYATART</sequence>
<feature type="domain" description="Tyrosine specific protein phosphatases" evidence="1">
    <location>
        <begin position="69"/>
        <end position="132"/>
    </location>
</feature>
<organism evidence="2 3">
    <name type="scientific">Defluviicoccus vanus</name>
    <dbReference type="NCBI Taxonomy" id="111831"/>
    <lineage>
        <taxon>Bacteria</taxon>
        <taxon>Pseudomonadati</taxon>
        <taxon>Pseudomonadota</taxon>
        <taxon>Alphaproteobacteria</taxon>
        <taxon>Rhodospirillales</taxon>
        <taxon>Rhodospirillaceae</taxon>
        <taxon>Defluviicoccus</taxon>
    </lineage>
</organism>
<keyword evidence="3" id="KW-1185">Reference proteome</keyword>
<dbReference type="PROSITE" id="PS00383">
    <property type="entry name" value="TYR_PHOSPHATASE_1"/>
    <property type="match status" value="1"/>
</dbReference>
<dbReference type="InterPro" id="IPR029021">
    <property type="entry name" value="Prot-tyrosine_phosphatase-like"/>
</dbReference>
<proteinExistence type="predicted"/>
<dbReference type="InterPro" id="IPR016130">
    <property type="entry name" value="Tyr_Pase_AS"/>
</dbReference>
<accession>A0A7H1MZ19</accession>
<protein>
    <submittedName>
        <fullName evidence="2">Dual specificity protein phosphatase family protein</fullName>
    </submittedName>
</protein>
<name>A0A7H1MZ19_9PROT</name>
<dbReference type="SUPFAM" id="SSF52799">
    <property type="entry name" value="(Phosphotyrosine protein) phosphatases II"/>
    <property type="match status" value="1"/>
</dbReference>
<dbReference type="EMBL" id="CP053923">
    <property type="protein sequence ID" value="QNT68705.1"/>
    <property type="molecule type" value="Genomic_DNA"/>
</dbReference>
<dbReference type="PROSITE" id="PS50056">
    <property type="entry name" value="TYR_PHOSPHATASE_2"/>
    <property type="match status" value="1"/>
</dbReference>
<dbReference type="InterPro" id="IPR000387">
    <property type="entry name" value="Tyr_Pase_dom"/>
</dbReference>
<evidence type="ECO:0000313" key="3">
    <source>
        <dbReference type="Proteomes" id="UP000516369"/>
    </source>
</evidence>
<dbReference type="RefSeq" id="WP_190262141.1">
    <property type="nucleotide sequence ID" value="NZ_CP053923.1"/>
</dbReference>
<dbReference type="Proteomes" id="UP000516369">
    <property type="component" value="Chromosome"/>
</dbReference>
<reference evidence="2 3" key="1">
    <citation type="submission" date="2020-05" db="EMBL/GenBank/DDBJ databases">
        <title>Complete closed genome sequence of Defluviicoccus vanus.</title>
        <authorList>
            <person name="Bessarab I."/>
            <person name="Arumugam K."/>
            <person name="Maszenan A.M."/>
            <person name="Seviour R.J."/>
            <person name="Williams R.B."/>
        </authorList>
    </citation>
    <scope>NUCLEOTIDE SEQUENCE [LARGE SCALE GENOMIC DNA]</scope>
    <source>
        <strain evidence="2 3">Ben 114</strain>
    </source>
</reference>
<dbReference type="KEGG" id="dvn:HQ394_04150"/>
<gene>
    <name evidence="2" type="ORF">HQ394_04150</name>
</gene>
<evidence type="ECO:0000259" key="1">
    <source>
        <dbReference type="PROSITE" id="PS50056"/>
    </source>
</evidence>